<reference evidence="3 4" key="1">
    <citation type="submission" date="2021-10" db="EMBL/GenBank/DDBJ databases">
        <title>Anaerobic single-cell dispensing facilitates the cultivation of human gut bacteria.</title>
        <authorList>
            <person name="Afrizal A."/>
        </authorList>
    </citation>
    <scope>NUCLEOTIDE SEQUENCE [LARGE SCALE GENOMIC DNA]</scope>
    <source>
        <strain evidence="3 4">CLA-AA-H246</strain>
    </source>
</reference>
<keyword evidence="3" id="KW-0548">Nucleotidyltransferase</keyword>
<gene>
    <name evidence="3" type="ORF">LKD42_08995</name>
</gene>
<dbReference type="SUPFAM" id="SSF55785">
    <property type="entry name" value="PYP-like sensor domain (PAS domain)"/>
    <property type="match status" value="1"/>
</dbReference>
<keyword evidence="3" id="KW-0808">Transferase</keyword>
<feature type="domain" description="HAMP" evidence="1">
    <location>
        <begin position="79"/>
        <end position="126"/>
    </location>
</feature>
<evidence type="ECO:0000313" key="3">
    <source>
        <dbReference type="EMBL" id="MCC2149391.1"/>
    </source>
</evidence>
<dbReference type="PROSITE" id="PS50887">
    <property type="entry name" value="GGDEF"/>
    <property type="match status" value="1"/>
</dbReference>
<dbReference type="PANTHER" id="PTHR45138">
    <property type="entry name" value="REGULATORY COMPONENTS OF SENSORY TRANSDUCTION SYSTEM"/>
    <property type="match status" value="1"/>
</dbReference>
<dbReference type="InterPro" id="IPR050469">
    <property type="entry name" value="Diguanylate_Cyclase"/>
</dbReference>
<dbReference type="Pfam" id="PF00990">
    <property type="entry name" value="GGDEF"/>
    <property type="match status" value="1"/>
</dbReference>
<dbReference type="Gene3D" id="3.30.450.20">
    <property type="entry name" value="PAS domain"/>
    <property type="match status" value="1"/>
</dbReference>
<dbReference type="InterPro" id="IPR000160">
    <property type="entry name" value="GGDEF_dom"/>
</dbReference>
<dbReference type="Gene3D" id="3.30.70.270">
    <property type="match status" value="1"/>
</dbReference>
<dbReference type="Proteomes" id="UP001299235">
    <property type="component" value="Unassembled WGS sequence"/>
</dbReference>
<dbReference type="InterPro" id="IPR029787">
    <property type="entry name" value="Nucleotide_cyclase"/>
</dbReference>
<dbReference type="InterPro" id="IPR003660">
    <property type="entry name" value="HAMP_dom"/>
</dbReference>
<dbReference type="EC" id="2.7.7.65" evidence="3"/>
<dbReference type="CDD" id="cd06225">
    <property type="entry name" value="HAMP"/>
    <property type="match status" value="1"/>
</dbReference>
<evidence type="ECO:0000313" key="4">
    <source>
        <dbReference type="Proteomes" id="UP001299235"/>
    </source>
</evidence>
<organism evidence="3 4">
    <name type="scientific">Hominisplanchenecus faecis</name>
    <dbReference type="NCBI Taxonomy" id="2885351"/>
    <lineage>
        <taxon>Bacteria</taxon>
        <taxon>Bacillati</taxon>
        <taxon>Bacillota</taxon>
        <taxon>Clostridia</taxon>
        <taxon>Lachnospirales</taxon>
        <taxon>Lachnospiraceae</taxon>
        <taxon>Hominisplanchenecus</taxon>
    </lineage>
</organism>
<dbReference type="EMBL" id="JAJEQE010000029">
    <property type="protein sequence ID" value="MCC2149391.1"/>
    <property type="molecule type" value="Genomic_DNA"/>
</dbReference>
<dbReference type="GO" id="GO:0052621">
    <property type="term" value="F:diguanylate cyclase activity"/>
    <property type="evidence" value="ECO:0007669"/>
    <property type="project" value="UniProtKB-EC"/>
</dbReference>
<evidence type="ECO:0000259" key="2">
    <source>
        <dbReference type="PROSITE" id="PS50887"/>
    </source>
</evidence>
<dbReference type="SMART" id="SM00267">
    <property type="entry name" value="GGDEF"/>
    <property type="match status" value="1"/>
</dbReference>
<keyword evidence="4" id="KW-1185">Reference proteome</keyword>
<dbReference type="SUPFAM" id="SSF55073">
    <property type="entry name" value="Nucleotide cyclase"/>
    <property type="match status" value="1"/>
</dbReference>
<dbReference type="CDD" id="cd01949">
    <property type="entry name" value="GGDEF"/>
    <property type="match status" value="1"/>
</dbReference>
<dbReference type="PROSITE" id="PS50885">
    <property type="entry name" value="HAMP"/>
    <property type="match status" value="1"/>
</dbReference>
<feature type="domain" description="GGDEF" evidence="2">
    <location>
        <begin position="282"/>
        <end position="413"/>
    </location>
</feature>
<dbReference type="RefSeq" id="WP_248835489.1">
    <property type="nucleotide sequence ID" value="NZ_JAJEQE010000029.1"/>
</dbReference>
<comment type="caution">
    <text evidence="3">The sequence shown here is derived from an EMBL/GenBank/DDBJ whole genome shotgun (WGS) entry which is preliminary data.</text>
</comment>
<accession>A0ABS8EW26</accession>
<dbReference type="NCBIfam" id="TIGR00254">
    <property type="entry name" value="GGDEF"/>
    <property type="match status" value="1"/>
</dbReference>
<protein>
    <submittedName>
        <fullName evidence="3">Diguanylate cyclase</fullName>
        <ecNumber evidence="3">2.7.7.65</ecNumber>
    </submittedName>
</protein>
<proteinExistence type="predicted"/>
<dbReference type="Gene3D" id="6.10.340.10">
    <property type="match status" value="1"/>
</dbReference>
<sequence>MEDKNSELLFEYLRSILYDKKIQPLDVEQLDEPFRKLGRGLQYFAKTLTETKQYEAALSRGNLSVQPPPRENFLCENLKNIHANLNHLTWQAKQVAKGDYSQTVSYLGEFSEAFNTMTQQLKERELKLKQEAEREKVHAGMVETYNQLLVEMIDRSEEEIFVTSADGRRILYCKKRNDRSIDRNEVYQTCIRFAQKHRSEESRDSFEWIWEAEDSRHHFYRIITGYMQWQGEQAFLYIIRDVTEEKLREERLRMEANRDGLTQIGNRHYFLEKAEDMLKEGSNLTFCYCDLDHLKYINDQYGHTEGDWYITFFVETIQKHIRKEDVFARIGGDEFCVILCNCPYEMAEQKIRKVQKEFSSGQTKEYPKSFSCGIVEVEGGNEEMQVRDIIKQADHEMYLQKKEHKKKYRKELSVISISED</sequence>
<dbReference type="InterPro" id="IPR043128">
    <property type="entry name" value="Rev_trsase/Diguanyl_cyclase"/>
</dbReference>
<evidence type="ECO:0000259" key="1">
    <source>
        <dbReference type="PROSITE" id="PS50885"/>
    </source>
</evidence>
<dbReference type="InterPro" id="IPR035965">
    <property type="entry name" value="PAS-like_dom_sf"/>
</dbReference>
<name>A0ABS8EW26_9FIRM</name>
<dbReference type="PANTHER" id="PTHR45138:SF9">
    <property type="entry name" value="DIGUANYLATE CYCLASE DGCM-RELATED"/>
    <property type="match status" value="1"/>
</dbReference>